<keyword evidence="2" id="KW-1185">Reference proteome</keyword>
<evidence type="ECO:0000313" key="2">
    <source>
        <dbReference type="Proteomes" id="UP001189619"/>
    </source>
</evidence>
<evidence type="ECO:0000313" key="1">
    <source>
        <dbReference type="EMBL" id="CAJ1001041.1"/>
    </source>
</evidence>
<sequence length="330" mass="35007">MSYQKNTWVDHIIDPSTGEVVQQGTKVTANRLNNLESGVEKAHQLVESLAQSVIGSSVISGLTFIANGLIASWTSGSAYVNGVRFDVSAGSIALNPTQGQYIYLDSDGVVKITTNQATAQAKCLLWYFATDASSVITSNDRRAVVDSSTFVKQTEVAANGANKIPRLNSTGKGEFSITGDADTVDGKHASDFVQQSEVATNGANKVLRLGADGKANVSITGDAASVGGKTVGTGANQVPTRDGFGRIVADKLANYKVSKSGKDANGIFTTVEYRRQDDTLFMRSVLSNPDANGNYQTDTWTYYKADGVTVAETKVWTITYDVDGDIISIA</sequence>
<dbReference type="KEGG" id="bayd:BSPP4475_01710"/>
<name>A0AA48M675_9BACL</name>
<dbReference type="AlphaFoldDB" id="A0AA48M675"/>
<dbReference type="RefSeq" id="WP_304414987.1">
    <property type="nucleotide sequence ID" value="NZ_OY569118.1"/>
</dbReference>
<accession>A0AA48M675</accession>
<reference evidence="1" key="1">
    <citation type="submission" date="2023-07" db="EMBL/GenBank/DDBJ databases">
        <authorList>
            <person name="Ivanov I."/>
            <person name="Teneva D."/>
            <person name="Stoikov I."/>
        </authorList>
    </citation>
    <scope>NUCLEOTIDE SEQUENCE</scope>
    <source>
        <strain evidence="1">4475</strain>
    </source>
</reference>
<organism evidence="1 2">
    <name type="scientific">Brevibacillus aydinogluensis</name>
    <dbReference type="NCBI Taxonomy" id="927786"/>
    <lineage>
        <taxon>Bacteria</taxon>
        <taxon>Bacillati</taxon>
        <taxon>Bacillota</taxon>
        <taxon>Bacilli</taxon>
        <taxon>Bacillales</taxon>
        <taxon>Paenibacillaceae</taxon>
        <taxon>Brevibacillus</taxon>
    </lineage>
</organism>
<gene>
    <name evidence="1" type="ORF">BSPP4475_01710</name>
</gene>
<dbReference type="EMBL" id="OY569118">
    <property type="protein sequence ID" value="CAJ1001041.1"/>
    <property type="molecule type" value="Genomic_DNA"/>
</dbReference>
<proteinExistence type="predicted"/>
<protein>
    <submittedName>
        <fullName evidence="1">Structural protein</fullName>
    </submittedName>
</protein>
<dbReference type="Proteomes" id="UP001189619">
    <property type="component" value="Chromosome"/>
</dbReference>